<keyword evidence="1" id="KW-0489">Methyltransferase</keyword>
<keyword evidence="1" id="KW-0808">Transferase</keyword>
<dbReference type="InParanoid" id="Q0F099"/>
<accession>Q0F099</accession>
<sequence>MLNRTTVNFLIKTGKKKPEGLAGVYHFDLYGERSKKYKFLFNQSIQSIPFNHLPNTTPM</sequence>
<dbReference type="HOGENOM" id="CLU_2955138_0_0_0"/>
<proteinExistence type="predicted"/>
<keyword evidence="2" id="KW-1185">Reference proteome</keyword>
<gene>
    <name evidence="1" type="ORF">SPV1_08828</name>
</gene>
<reference evidence="1 2" key="1">
    <citation type="submission" date="2006-09" db="EMBL/GenBank/DDBJ databases">
        <authorList>
            <person name="Emerson D."/>
            <person name="Ferriera S."/>
            <person name="Johnson J."/>
            <person name="Kravitz S."/>
            <person name="Halpern A."/>
            <person name="Remington K."/>
            <person name="Beeson K."/>
            <person name="Tran B."/>
            <person name="Rogers Y.-H."/>
            <person name="Friedman R."/>
            <person name="Venter J.C."/>
        </authorList>
    </citation>
    <scope>NUCLEOTIDE SEQUENCE [LARGE SCALE GENOMIC DNA]</scope>
    <source>
        <strain evidence="1 2">PV-1</strain>
    </source>
</reference>
<dbReference type="REBASE" id="23942">
    <property type="entry name" value="MfePVORF8828P"/>
</dbReference>
<dbReference type="GO" id="GO:0032259">
    <property type="term" value="P:methylation"/>
    <property type="evidence" value="ECO:0007669"/>
    <property type="project" value="UniProtKB-KW"/>
</dbReference>
<protein>
    <submittedName>
        <fullName evidence="1">Adenine specific DNA methyltransferase</fullName>
    </submittedName>
</protein>
<dbReference type="EMBL" id="AATS01000005">
    <property type="protein sequence ID" value="EAU54785.1"/>
    <property type="molecule type" value="Genomic_DNA"/>
</dbReference>
<comment type="caution">
    <text evidence="1">The sequence shown here is derived from an EMBL/GenBank/DDBJ whole genome shotgun (WGS) entry which is preliminary data.</text>
</comment>
<organism evidence="1 2">
    <name type="scientific">Mariprofundus ferrooxydans PV-1</name>
    <dbReference type="NCBI Taxonomy" id="314345"/>
    <lineage>
        <taxon>Bacteria</taxon>
        <taxon>Pseudomonadati</taxon>
        <taxon>Pseudomonadota</taxon>
        <taxon>Candidatius Mariprofundia</taxon>
        <taxon>Mariprofundales</taxon>
        <taxon>Mariprofundaceae</taxon>
        <taxon>Mariprofundus</taxon>
    </lineage>
</organism>
<evidence type="ECO:0000313" key="1">
    <source>
        <dbReference type="EMBL" id="EAU54785.1"/>
    </source>
</evidence>
<evidence type="ECO:0000313" key="2">
    <source>
        <dbReference type="Proteomes" id="UP000005297"/>
    </source>
</evidence>
<dbReference type="GO" id="GO:0008168">
    <property type="term" value="F:methyltransferase activity"/>
    <property type="evidence" value="ECO:0007669"/>
    <property type="project" value="UniProtKB-KW"/>
</dbReference>
<name>Q0F099_9PROT</name>
<dbReference type="Proteomes" id="UP000005297">
    <property type="component" value="Unassembled WGS sequence"/>
</dbReference>
<dbReference type="AlphaFoldDB" id="Q0F099"/>